<dbReference type="PANTHER" id="PTHR11202:SF22">
    <property type="entry name" value="PROTEIN ENABLED"/>
    <property type="match status" value="1"/>
</dbReference>
<feature type="compositionally biased region" description="Low complexity" evidence="1">
    <location>
        <begin position="452"/>
        <end position="461"/>
    </location>
</feature>
<feature type="domain" description="WH1" evidence="2">
    <location>
        <begin position="4"/>
        <end position="120"/>
    </location>
</feature>
<dbReference type="Gene3D" id="2.30.29.30">
    <property type="entry name" value="Pleckstrin-homology domain (PH domain)/Phosphotyrosine-binding domain (PTB)"/>
    <property type="match status" value="1"/>
</dbReference>
<name>A0AA85FCA4_9TREM</name>
<proteinExistence type="predicted"/>
<dbReference type="SUPFAM" id="SSF118370">
    <property type="entry name" value="Vasodilator-stimulated phosphoprotein, VASP, tetramerisation domain"/>
    <property type="match status" value="1"/>
</dbReference>
<accession>A0AA85FCA4</accession>
<evidence type="ECO:0000259" key="2">
    <source>
        <dbReference type="PROSITE" id="PS50229"/>
    </source>
</evidence>
<sequence>MFPSPSRVEKESPVASVQAYVLQFNTEDRIWLPSGGTRSLSWVQILQQKGLDAYRIVGWRQPDNQVVVNSVLKAGLEYQIHGQFHEWRDPITSRVYGLHFPEQEDAEMFLKTINFVLNRLTNPDSKNAFDSENINVNSQSREYAQPFISNTLDSSNNHAATPKGCNIVINPINVGTDGIDAVGQIENKTTLPKQPEPNELANYEYHDHVNQSNQINKLITATTMTNNNSCNGNKDSGAFETHRRQLSSTSSISLGYATGPGTITTPSSASSSSAGYGYGYGYAGSGSLASYASTSSSGSSVGNGPINGNYMGTIHRLSSQNLRNPLLTGESISSNWSGLNSQVSRETVDHSNVAVSTNNSNSSSVLTTLVPVNNNNNQNNDEELAKQSESSGLAAMLQEAIAARKRNKENRCNDSIRPSINSTSSNNPIISTTKSPPPPPPPPPTPPTLSSNNQLDNNKNNPIKRTDSTQQLRKDSIDQKSSMLAEIQRRIQARRQLIDAAEECGSPKKDHHLEPSKSISVSSENTGGISTNSIDSSLNSRNVSAPNCSTTSNIINSDLSLTRSELDNLRREIIVELRKEVQLAKNEIMDCIKLYKAV</sequence>
<evidence type="ECO:0000256" key="1">
    <source>
        <dbReference type="SAM" id="MobiDB-lite"/>
    </source>
</evidence>
<feature type="compositionally biased region" description="Low complexity" evidence="1">
    <location>
        <begin position="418"/>
        <end position="433"/>
    </location>
</feature>
<dbReference type="SUPFAM" id="SSF50729">
    <property type="entry name" value="PH domain-like"/>
    <property type="match status" value="1"/>
</dbReference>
<dbReference type="Gene3D" id="1.20.5.1160">
    <property type="entry name" value="Vasodilator-stimulated phosphoprotein"/>
    <property type="match status" value="1"/>
</dbReference>
<feature type="region of interest" description="Disordered" evidence="1">
    <location>
        <begin position="504"/>
        <end position="534"/>
    </location>
</feature>
<feature type="compositionally biased region" description="Polar residues" evidence="1">
    <location>
        <begin position="517"/>
        <end position="534"/>
    </location>
</feature>
<dbReference type="Pfam" id="PF00568">
    <property type="entry name" value="WH1"/>
    <property type="match status" value="1"/>
</dbReference>
<dbReference type="WBParaSite" id="SRDH1_44110.5">
    <property type="protein sequence ID" value="SRDH1_44110.5"/>
    <property type="gene ID" value="SRDH1_44110"/>
</dbReference>
<reference evidence="4" key="2">
    <citation type="submission" date="2023-11" db="UniProtKB">
        <authorList>
            <consortium name="WormBaseParasite"/>
        </authorList>
    </citation>
    <scope>IDENTIFICATION</scope>
</reference>
<dbReference type="InterPro" id="IPR000697">
    <property type="entry name" value="WH1/EVH1_dom"/>
</dbReference>
<feature type="region of interest" description="Disordered" evidence="1">
    <location>
        <begin position="404"/>
        <end position="481"/>
    </location>
</feature>
<feature type="compositionally biased region" description="Basic and acidic residues" evidence="1">
    <location>
        <begin position="505"/>
        <end position="515"/>
    </location>
</feature>
<dbReference type="SMART" id="SM00461">
    <property type="entry name" value="WH1"/>
    <property type="match status" value="1"/>
</dbReference>
<dbReference type="PROSITE" id="PS50229">
    <property type="entry name" value="WH1"/>
    <property type="match status" value="1"/>
</dbReference>
<organism evidence="3 4">
    <name type="scientific">Schistosoma rodhaini</name>
    <dbReference type="NCBI Taxonomy" id="6188"/>
    <lineage>
        <taxon>Eukaryota</taxon>
        <taxon>Metazoa</taxon>
        <taxon>Spiralia</taxon>
        <taxon>Lophotrochozoa</taxon>
        <taxon>Platyhelminthes</taxon>
        <taxon>Trematoda</taxon>
        <taxon>Digenea</taxon>
        <taxon>Strigeidida</taxon>
        <taxon>Schistosomatoidea</taxon>
        <taxon>Schistosomatidae</taxon>
        <taxon>Schistosoma</taxon>
    </lineage>
</organism>
<feature type="compositionally biased region" description="Pro residues" evidence="1">
    <location>
        <begin position="435"/>
        <end position="447"/>
    </location>
</feature>
<keyword evidence="3" id="KW-1185">Reference proteome</keyword>
<evidence type="ECO:0000313" key="3">
    <source>
        <dbReference type="Proteomes" id="UP000050792"/>
    </source>
</evidence>
<feature type="compositionally biased region" description="Basic and acidic residues" evidence="1">
    <location>
        <begin position="464"/>
        <end position="478"/>
    </location>
</feature>
<dbReference type="InterPro" id="IPR038023">
    <property type="entry name" value="VASP_sf"/>
</dbReference>
<feature type="compositionally biased region" description="Low complexity" evidence="1">
    <location>
        <begin position="354"/>
        <end position="379"/>
    </location>
</feature>
<feature type="region of interest" description="Disordered" evidence="1">
    <location>
        <begin position="354"/>
        <end position="391"/>
    </location>
</feature>
<reference evidence="3" key="1">
    <citation type="submission" date="2022-06" db="EMBL/GenBank/DDBJ databases">
        <authorList>
            <person name="Berger JAMES D."/>
            <person name="Berger JAMES D."/>
        </authorList>
    </citation>
    <scope>NUCLEOTIDE SEQUENCE [LARGE SCALE GENOMIC DNA]</scope>
</reference>
<dbReference type="Proteomes" id="UP000050792">
    <property type="component" value="Unassembled WGS sequence"/>
</dbReference>
<dbReference type="PANTHER" id="PTHR11202">
    <property type="entry name" value="SPROUTY-RELATED, EVH1 DOMAIN-CONTAINING PROTEIN FAMILY MEMBER"/>
    <property type="match status" value="1"/>
</dbReference>
<protein>
    <submittedName>
        <fullName evidence="4">WH1 domain-containing protein</fullName>
    </submittedName>
</protein>
<dbReference type="InterPro" id="IPR011993">
    <property type="entry name" value="PH-like_dom_sf"/>
</dbReference>
<evidence type="ECO:0000313" key="4">
    <source>
        <dbReference type="WBParaSite" id="SRDH1_44110.5"/>
    </source>
</evidence>
<dbReference type="AlphaFoldDB" id="A0AA85FCA4"/>